<feature type="transmembrane region" description="Helical" evidence="9">
    <location>
        <begin position="313"/>
        <end position="335"/>
    </location>
</feature>
<feature type="transmembrane region" description="Helical" evidence="9">
    <location>
        <begin position="355"/>
        <end position="375"/>
    </location>
</feature>
<protein>
    <recommendedName>
        <fullName evidence="10">Major facilitator superfamily (MFS) profile domain-containing protein</fullName>
    </recommendedName>
</protein>
<evidence type="ECO:0000256" key="2">
    <source>
        <dbReference type="ARBA" id="ARBA00022475"/>
    </source>
</evidence>
<feature type="region of interest" description="Disordered" evidence="8">
    <location>
        <begin position="430"/>
        <end position="458"/>
    </location>
</feature>
<evidence type="ECO:0000313" key="12">
    <source>
        <dbReference type="Proteomes" id="UP001152799"/>
    </source>
</evidence>
<feature type="transmembrane region" description="Helical" evidence="9">
    <location>
        <begin position="288"/>
        <end position="306"/>
    </location>
</feature>
<dbReference type="PROSITE" id="PS00216">
    <property type="entry name" value="SUGAR_TRANSPORT_1"/>
    <property type="match status" value="1"/>
</dbReference>
<dbReference type="EMBL" id="OU892280">
    <property type="protein sequence ID" value="CAG9767180.1"/>
    <property type="molecule type" value="Genomic_DNA"/>
</dbReference>
<feature type="compositionally biased region" description="Polar residues" evidence="8">
    <location>
        <begin position="659"/>
        <end position="669"/>
    </location>
</feature>
<dbReference type="InterPro" id="IPR005828">
    <property type="entry name" value="MFS_sugar_transport-like"/>
</dbReference>
<reference evidence="11" key="1">
    <citation type="submission" date="2022-01" db="EMBL/GenBank/DDBJ databases">
        <authorList>
            <person name="King R."/>
        </authorList>
    </citation>
    <scope>NUCLEOTIDE SEQUENCE</scope>
</reference>
<keyword evidence="3 9" id="KW-0812">Transmembrane</keyword>
<keyword evidence="6" id="KW-0325">Glycoprotein</keyword>
<proteinExistence type="inferred from homology"/>
<evidence type="ECO:0000256" key="6">
    <source>
        <dbReference type="ARBA" id="ARBA00023180"/>
    </source>
</evidence>
<feature type="compositionally biased region" description="Low complexity" evidence="8">
    <location>
        <begin position="676"/>
        <end position="687"/>
    </location>
</feature>
<evidence type="ECO:0000256" key="5">
    <source>
        <dbReference type="ARBA" id="ARBA00023136"/>
    </source>
</evidence>
<dbReference type="AlphaFoldDB" id="A0A9N9MMH6"/>
<dbReference type="InterPro" id="IPR044775">
    <property type="entry name" value="MFS_ERD6/Tret1-like"/>
</dbReference>
<evidence type="ECO:0000256" key="4">
    <source>
        <dbReference type="ARBA" id="ARBA00022989"/>
    </source>
</evidence>
<dbReference type="PROSITE" id="PS50850">
    <property type="entry name" value="MFS"/>
    <property type="match status" value="1"/>
</dbReference>
<accession>A0A9N9MMH6</accession>
<feature type="compositionally biased region" description="Basic and acidic residues" evidence="8">
    <location>
        <begin position="515"/>
        <end position="541"/>
    </location>
</feature>
<dbReference type="PROSITE" id="PS00217">
    <property type="entry name" value="SUGAR_TRANSPORT_2"/>
    <property type="match status" value="1"/>
</dbReference>
<dbReference type="SUPFAM" id="SSF103473">
    <property type="entry name" value="MFS general substrate transporter"/>
    <property type="match status" value="1"/>
</dbReference>
<comment type="similarity">
    <text evidence="7">Belongs to the major facilitator superfamily. Sugar transporter (TC 2.A.1.1) family. Trehalose transporter subfamily.</text>
</comment>
<keyword evidence="2" id="KW-1003">Cell membrane</keyword>
<organism evidence="11 12">
    <name type="scientific">Ceutorhynchus assimilis</name>
    <name type="common">cabbage seed weevil</name>
    <dbReference type="NCBI Taxonomy" id="467358"/>
    <lineage>
        <taxon>Eukaryota</taxon>
        <taxon>Metazoa</taxon>
        <taxon>Ecdysozoa</taxon>
        <taxon>Arthropoda</taxon>
        <taxon>Hexapoda</taxon>
        <taxon>Insecta</taxon>
        <taxon>Pterygota</taxon>
        <taxon>Neoptera</taxon>
        <taxon>Endopterygota</taxon>
        <taxon>Coleoptera</taxon>
        <taxon>Polyphaga</taxon>
        <taxon>Cucujiformia</taxon>
        <taxon>Curculionidae</taxon>
        <taxon>Ceutorhynchinae</taxon>
        <taxon>Ceutorhynchus</taxon>
    </lineage>
</organism>
<comment type="subcellular location">
    <subcellularLocation>
        <location evidence="1">Cell membrane</location>
        <topology evidence="1">Multi-pass membrane protein</topology>
    </subcellularLocation>
</comment>
<feature type="transmembrane region" description="Helical" evidence="9">
    <location>
        <begin position="250"/>
        <end position="276"/>
    </location>
</feature>
<dbReference type="InterPro" id="IPR050549">
    <property type="entry name" value="MFS_Trehalose_Transporter"/>
</dbReference>
<evidence type="ECO:0000256" key="1">
    <source>
        <dbReference type="ARBA" id="ARBA00004651"/>
    </source>
</evidence>
<feature type="transmembrane region" description="Helical" evidence="9">
    <location>
        <begin position="104"/>
        <end position="124"/>
    </location>
</feature>
<dbReference type="InterPro" id="IPR020846">
    <property type="entry name" value="MFS_dom"/>
</dbReference>
<feature type="transmembrane region" description="Helical" evidence="9">
    <location>
        <begin position="81"/>
        <end position="98"/>
    </location>
</feature>
<keyword evidence="4 9" id="KW-1133">Transmembrane helix</keyword>
<keyword evidence="12" id="KW-1185">Reference proteome</keyword>
<dbReference type="OrthoDB" id="2146116at2759"/>
<sequence>MSEENKAKKLPQFLAAVCVCIGAMGTGTVIGWTSNIHKQLEEGDLNDVKLDLSWAGSVMCLGAVVVCIPIGIFADLIGRKLTVLALIVPFILGWVLIICTQHTAMLLVGRFLTGMAGGAFCTMGPMYTSEIAQNEIRGTLGTFMQLFITIGILWSQVLGWITSTLIFSITCAVVPAVFGLLFMFQPESPVYLIKKGKKEKALAAFSRLRGKDYDPSAEIAAIEKQHALDDELKDKFKEQLKSKQGWKSSLICFMLMFYQQLCGINAVMFYSGSIFAEAASSVKPELCTVIVGVVQVVCTVISTWLVEAAGRKLLLMLSSGVMALATLLMGVYFLLKDLKLVDKDTVENIGWLPLLSLTLFIIAFSIGLGPIPWLASSEIFPTAIRSRMSSYAGMFNWFLAFCVAIGYAPISKALGTYLYNDRTPCSSTPTVPLGNTNIRYPTSSSTTNGGSDRYSPHGSLDRYHHLGATYSRTSTPSSERYLDKNYHLETVEATAQATACTIDRYTPTERHRRNSKSDVYKIRERSTSSDRKERLQREHLQGRGQQQYDTANSQYERPATPSILACPPAPAPFGGPSSAVSEPPSPAPACDRFVAPPPADGEPETTDCYAHGAFPSPIAPASQERFAPPPLPAPSPTEDRPASTNSKQSRYHQQENKYHYTSPNQSSDRYYQYKLPSGASPTPSSGGYYQTVNNGDLRFSNEGQRYVPPNAHMPVERYVPQPQPQEPFYNSYQSTYERYPKPSFVGSDPYMRRDLTYHYRLPIQFGQNQYQKIRYSHLGTPSRAKCCQFETTGARSSPGSSSSTSSVASGGHASSLQDVQCQNYQVHYQQEKSTQCPINASRTLVPCRHGGCDGAVEYVGASGGRRICATPPPRPQERCEGCIQAAAQAAALAVAAQINAQQKNGNRTQQQTQLW</sequence>
<dbReference type="GO" id="GO:0005886">
    <property type="term" value="C:plasma membrane"/>
    <property type="evidence" value="ECO:0007669"/>
    <property type="project" value="UniProtKB-SubCell"/>
</dbReference>
<feature type="compositionally biased region" description="Polar residues" evidence="8">
    <location>
        <begin position="430"/>
        <end position="450"/>
    </location>
</feature>
<feature type="compositionally biased region" description="Polar residues" evidence="8">
    <location>
        <begin position="543"/>
        <end position="555"/>
    </location>
</feature>
<dbReference type="Pfam" id="PF00083">
    <property type="entry name" value="Sugar_tr"/>
    <property type="match status" value="1"/>
</dbReference>
<feature type="region of interest" description="Disordered" evidence="8">
    <location>
        <begin position="504"/>
        <end position="690"/>
    </location>
</feature>
<dbReference type="Gene3D" id="1.20.1250.20">
    <property type="entry name" value="MFS general substrate transporter like domains"/>
    <property type="match status" value="1"/>
</dbReference>
<dbReference type="PRINTS" id="PR00171">
    <property type="entry name" value="SUGRTRNSPORT"/>
</dbReference>
<dbReference type="PANTHER" id="PTHR48021:SF1">
    <property type="entry name" value="GH07001P-RELATED"/>
    <property type="match status" value="1"/>
</dbReference>
<feature type="transmembrane region" description="Helical" evidence="9">
    <location>
        <begin position="136"/>
        <end position="154"/>
    </location>
</feature>
<evidence type="ECO:0000256" key="8">
    <source>
        <dbReference type="SAM" id="MobiDB-lite"/>
    </source>
</evidence>
<dbReference type="InterPro" id="IPR036259">
    <property type="entry name" value="MFS_trans_sf"/>
</dbReference>
<dbReference type="Proteomes" id="UP001152799">
    <property type="component" value="Chromosome 4"/>
</dbReference>
<evidence type="ECO:0000259" key="10">
    <source>
        <dbReference type="PROSITE" id="PS50850"/>
    </source>
</evidence>
<feature type="region of interest" description="Disordered" evidence="8">
    <location>
        <begin position="791"/>
        <end position="812"/>
    </location>
</feature>
<feature type="domain" description="Major facilitator superfamily (MFS) profile" evidence="10">
    <location>
        <begin position="11"/>
        <end position="439"/>
    </location>
</feature>
<dbReference type="FunFam" id="1.20.1250.20:FF:000055">
    <property type="entry name" value="Facilitated trehalose transporter Tret1-2 homolog"/>
    <property type="match status" value="1"/>
</dbReference>
<keyword evidence="5 9" id="KW-0472">Membrane</keyword>
<gene>
    <name evidence="11" type="ORF">CEUTPL_LOCUS7746</name>
</gene>
<dbReference type="CDD" id="cd17358">
    <property type="entry name" value="MFS_GLUT6_8_Class3_like"/>
    <property type="match status" value="1"/>
</dbReference>
<evidence type="ECO:0000256" key="3">
    <source>
        <dbReference type="ARBA" id="ARBA00022692"/>
    </source>
</evidence>
<dbReference type="InterPro" id="IPR005829">
    <property type="entry name" value="Sugar_transporter_CS"/>
</dbReference>
<feature type="transmembrane region" description="Helical" evidence="9">
    <location>
        <begin position="12"/>
        <end position="32"/>
    </location>
</feature>
<evidence type="ECO:0000256" key="7">
    <source>
        <dbReference type="ARBA" id="ARBA00024348"/>
    </source>
</evidence>
<feature type="transmembrane region" description="Helical" evidence="9">
    <location>
        <begin position="52"/>
        <end position="74"/>
    </location>
</feature>
<dbReference type="InterPro" id="IPR003663">
    <property type="entry name" value="Sugar/inositol_transpt"/>
</dbReference>
<dbReference type="PANTHER" id="PTHR48021">
    <property type="match status" value="1"/>
</dbReference>
<evidence type="ECO:0000313" key="11">
    <source>
        <dbReference type="EMBL" id="CAG9767180.1"/>
    </source>
</evidence>
<feature type="transmembrane region" description="Helical" evidence="9">
    <location>
        <begin position="160"/>
        <end position="184"/>
    </location>
</feature>
<feature type="transmembrane region" description="Helical" evidence="9">
    <location>
        <begin position="395"/>
        <end position="419"/>
    </location>
</feature>
<evidence type="ECO:0000256" key="9">
    <source>
        <dbReference type="SAM" id="Phobius"/>
    </source>
</evidence>
<dbReference type="GO" id="GO:0051119">
    <property type="term" value="F:sugar transmembrane transporter activity"/>
    <property type="evidence" value="ECO:0007669"/>
    <property type="project" value="InterPro"/>
</dbReference>
<name>A0A9N9MMH6_9CUCU</name>